<proteinExistence type="predicted"/>
<accession>A0A381N874</accession>
<reference evidence="1" key="1">
    <citation type="submission" date="2018-05" db="EMBL/GenBank/DDBJ databases">
        <authorList>
            <person name="Lanie J.A."/>
            <person name="Ng W.-L."/>
            <person name="Kazmierczak K.M."/>
            <person name="Andrzejewski T.M."/>
            <person name="Davidsen T.M."/>
            <person name="Wayne K.J."/>
            <person name="Tettelin H."/>
            <person name="Glass J.I."/>
            <person name="Rusch D."/>
            <person name="Podicherti R."/>
            <person name="Tsui H.-C.T."/>
            <person name="Winkler M.E."/>
        </authorList>
    </citation>
    <scope>NUCLEOTIDE SEQUENCE</scope>
</reference>
<protein>
    <submittedName>
        <fullName evidence="1">Uncharacterized protein</fullName>
    </submittedName>
</protein>
<evidence type="ECO:0000313" key="1">
    <source>
        <dbReference type="EMBL" id="SUZ50264.1"/>
    </source>
</evidence>
<dbReference type="EMBL" id="UINC01000161">
    <property type="protein sequence ID" value="SUZ50264.1"/>
    <property type="molecule type" value="Genomic_DNA"/>
</dbReference>
<dbReference type="AlphaFoldDB" id="A0A381N874"/>
<sequence length="53" mass="6205">MGFSTGTDLFRVDFSVVSKLETQEFILFSVLRKYYGRCFAKKGESPFARFRQI</sequence>
<name>A0A381N874_9ZZZZ</name>
<gene>
    <name evidence="1" type="ORF">METZ01_LOCUS3118</name>
</gene>
<organism evidence="1">
    <name type="scientific">marine metagenome</name>
    <dbReference type="NCBI Taxonomy" id="408172"/>
    <lineage>
        <taxon>unclassified sequences</taxon>
        <taxon>metagenomes</taxon>
        <taxon>ecological metagenomes</taxon>
    </lineage>
</organism>